<dbReference type="Pfam" id="PF20256">
    <property type="entry name" value="MoCoBD_2"/>
    <property type="match status" value="2"/>
</dbReference>
<dbReference type="InterPro" id="IPR037165">
    <property type="entry name" value="AldOxase/xan_DH_Mopterin-bd_sf"/>
</dbReference>
<protein>
    <submittedName>
        <fullName evidence="2">Isoquinoline 1-oxidoreductase</fullName>
    </submittedName>
</protein>
<proteinExistence type="predicted"/>
<evidence type="ECO:0000259" key="1">
    <source>
        <dbReference type="SMART" id="SM01008"/>
    </source>
</evidence>
<dbReference type="PANTHER" id="PTHR47495:SF1">
    <property type="entry name" value="BLL3820 PROTEIN"/>
    <property type="match status" value="1"/>
</dbReference>
<dbReference type="InterPro" id="IPR008274">
    <property type="entry name" value="AldOxase/xan_DH_MoCoBD1"/>
</dbReference>
<dbReference type="OrthoDB" id="9767994at2"/>
<dbReference type="PROSITE" id="PS51318">
    <property type="entry name" value="TAT"/>
    <property type="match status" value="1"/>
</dbReference>
<dbReference type="Gene3D" id="3.90.1170.50">
    <property type="entry name" value="Aldehyde oxidase/xanthine dehydrogenase, a/b hammerhead"/>
    <property type="match status" value="1"/>
</dbReference>
<dbReference type="Proteomes" id="UP000188879">
    <property type="component" value="Unassembled WGS sequence"/>
</dbReference>
<dbReference type="RefSeq" id="WP_076956662.1">
    <property type="nucleotide sequence ID" value="NZ_MLCO01000054.1"/>
</dbReference>
<dbReference type="Pfam" id="PF02738">
    <property type="entry name" value="MoCoBD_1"/>
    <property type="match status" value="1"/>
</dbReference>
<feature type="domain" description="Aldehyde oxidase/xanthine dehydrogenase a/b hammerhead" evidence="1">
    <location>
        <begin position="214"/>
        <end position="293"/>
    </location>
</feature>
<dbReference type="SUPFAM" id="SSF54665">
    <property type="entry name" value="CO dehydrogenase molybdoprotein N-domain-like"/>
    <property type="match status" value="1"/>
</dbReference>
<dbReference type="SMART" id="SM01008">
    <property type="entry name" value="Ald_Xan_dh_C"/>
    <property type="match status" value="1"/>
</dbReference>
<dbReference type="InterPro" id="IPR000674">
    <property type="entry name" value="Ald_Oxase/Xan_DH_a/b"/>
</dbReference>
<dbReference type="InterPro" id="IPR052516">
    <property type="entry name" value="N-heterocyclic_Hydroxylase"/>
</dbReference>
<dbReference type="Gene3D" id="3.30.365.10">
    <property type="entry name" value="Aldehyde oxidase/xanthine dehydrogenase, molybdopterin binding domain"/>
    <property type="match status" value="4"/>
</dbReference>
<dbReference type="InterPro" id="IPR046867">
    <property type="entry name" value="AldOxase/xan_DH_MoCoBD2"/>
</dbReference>
<dbReference type="PANTHER" id="PTHR47495">
    <property type="entry name" value="ALDEHYDE DEHYDROGENASE"/>
    <property type="match status" value="1"/>
</dbReference>
<dbReference type="InterPro" id="IPR036856">
    <property type="entry name" value="Ald_Oxase/Xan_DH_a/b_sf"/>
</dbReference>
<accession>A0A1V2H4U9</accession>
<dbReference type="SUPFAM" id="SSF56003">
    <property type="entry name" value="Molybdenum cofactor-binding domain"/>
    <property type="match status" value="2"/>
</dbReference>
<sequence>MTFLATPEAAAPLNLSRRGLLGAAAGALVLGLGARPAASQATPAAEAMPNPFAALLELRADGTARLQMPFVEGGQGVSTALAQILGEELDLEPARLLLECAPPGARYKLPGAPRVTGGSSSVRTSIAPLRRLGATARAMLVEAAAIRLEVPAGSLTTEPGFVVHAASGRRIGYGELAEAASAQPVPAGVTLRDRDKFRWIGKPVARLDVRAKSTGKMVYGIDLAVEGMLQAAVQHAPRYGMEPAEIRNEAAVLALPGVHSLHRLPGAVAVVADRWWRAHRAAETLQVAWREAAPGAANAMPADFSTRALRDRQQAAPGPGITAETAGDASGALKGAARVVEASYDAPLLAHGQLEPPSALASWNAEAGTLELWVPNQAPDMYLPVVARAAGIAPEKVTLHSPPLGGFFGRHFLYEAASPFPQAIALTKATGRPVKVIWSREAEFLRDAFRPAALVRFRGGIDASGLPVALEAEIVCDHLLNRTFGAPADRHDRTVVEGIANKVYAFPNRRVAHVVQRSPAMVGFWRSVGHSYNDFFMECFLDELAEAGQTDPFALRQRLVEKSPRHQALLAAVAELSGGWKRGPFTAPDGSRRARGIALSSPFGTEVATIAEVSIQDGRARAHDVWVAIDPGSIVNPSTVVEQVQSAVAIGLSSALLEEVVYEHGTPRARNYDGYPILPPDQMPRVHVRIIESGAPMGGVGEPGVPGVPPAVVNAVFALTGQRIRSLPLSRARFGRVS</sequence>
<reference evidence="2 3" key="1">
    <citation type="submission" date="2016-10" db="EMBL/GenBank/DDBJ databases">
        <title>Draft Genome sequence of Roseomonas sp. strain M3.</title>
        <authorList>
            <person name="Subhash Y."/>
            <person name="Lee S."/>
        </authorList>
    </citation>
    <scope>NUCLEOTIDE SEQUENCE [LARGE SCALE GENOMIC DNA]</scope>
    <source>
        <strain evidence="2 3">M3</strain>
    </source>
</reference>
<comment type="caution">
    <text evidence="2">The sequence shown here is derived from an EMBL/GenBank/DDBJ whole genome shotgun (WGS) entry which is preliminary data.</text>
</comment>
<dbReference type="GO" id="GO:0016491">
    <property type="term" value="F:oxidoreductase activity"/>
    <property type="evidence" value="ECO:0007669"/>
    <property type="project" value="InterPro"/>
</dbReference>
<evidence type="ECO:0000313" key="3">
    <source>
        <dbReference type="Proteomes" id="UP000188879"/>
    </source>
</evidence>
<name>A0A1V2H4U9_9PROT</name>
<dbReference type="InterPro" id="IPR012368">
    <property type="entry name" value="OxRdtase_Mopterin-bd_su_IorB"/>
</dbReference>
<evidence type="ECO:0000313" key="2">
    <source>
        <dbReference type="EMBL" id="ONG56074.1"/>
    </source>
</evidence>
<keyword evidence="3" id="KW-1185">Reference proteome</keyword>
<gene>
    <name evidence="2" type="ORF">BKE38_07030</name>
</gene>
<dbReference type="PIRSF" id="PIRSF036389">
    <property type="entry name" value="IOR_B"/>
    <property type="match status" value="1"/>
</dbReference>
<organism evidence="2 3">
    <name type="scientific">Teichococcus deserti</name>
    <dbReference type="NCBI Taxonomy" id="1817963"/>
    <lineage>
        <taxon>Bacteria</taxon>
        <taxon>Pseudomonadati</taxon>
        <taxon>Pseudomonadota</taxon>
        <taxon>Alphaproteobacteria</taxon>
        <taxon>Acetobacterales</taxon>
        <taxon>Roseomonadaceae</taxon>
        <taxon>Roseomonas</taxon>
    </lineage>
</organism>
<dbReference type="InterPro" id="IPR006311">
    <property type="entry name" value="TAT_signal"/>
</dbReference>
<dbReference type="EMBL" id="MLCO01000054">
    <property type="protein sequence ID" value="ONG56074.1"/>
    <property type="molecule type" value="Genomic_DNA"/>
</dbReference>
<dbReference type="AlphaFoldDB" id="A0A1V2H4U9"/>